<gene>
    <name evidence="3" type="ORF">FXB38_02820</name>
</gene>
<feature type="compositionally biased region" description="Polar residues" evidence="1">
    <location>
        <begin position="86"/>
        <end position="104"/>
    </location>
</feature>
<dbReference type="Proteomes" id="UP000324853">
    <property type="component" value="Unassembled WGS sequence"/>
</dbReference>
<protein>
    <submittedName>
        <fullName evidence="3">Uncharacterized protein</fullName>
    </submittedName>
</protein>
<sequence>MHKIAVAVLLALMAAPALAEEHMLGPGEEPKAKTATQKADDERAARAYQRSLNNVPDQKAVDPWGTARGDDASKKSAAPAKPVVKQSSKAKSGSTANKSGSTAN</sequence>
<keyword evidence="4" id="KW-1185">Reference proteome</keyword>
<name>A0A5S4X057_9BRAD</name>
<comment type="caution">
    <text evidence="3">The sequence shown here is derived from an EMBL/GenBank/DDBJ whole genome shotgun (WGS) entry which is preliminary data.</text>
</comment>
<dbReference type="RefSeq" id="WP_148749254.1">
    <property type="nucleotide sequence ID" value="NZ_VSSR01000006.1"/>
</dbReference>
<keyword evidence="2" id="KW-0732">Signal</keyword>
<dbReference type="OrthoDB" id="8140159at2"/>
<organism evidence="3 4">
    <name type="scientific">Bradyrhizobium cytisi</name>
    <dbReference type="NCBI Taxonomy" id="515489"/>
    <lineage>
        <taxon>Bacteria</taxon>
        <taxon>Pseudomonadati</taxon>
        <taxon>Pseudomonadota</taxon>
        <taxon>Alphaproteobacteria</taxon>
        <taxon>Hyphomicrobiales</taxon>
        <taxon>Nitrobacteraceae</taxon>
        <taxon>Bradyrhizobium</taxon>
    </lineage>
</organism>
<evidence type="ECO:0000313" key="3">
    <source>
        <dbReference type="EMBL" id="TYL87732.1"/>
    </source>
</evidence>
<evidence type="ECO:0000256" key="1">
    <source>
        <dbReference type="SAM" id="MobiDB-lite"/>
    </source>
</evidence>
<reference evidence="3 4" key="1">
    <citation type="submission" date="2019-08" db="EMBL/GenBank/DDBJ databases">
        <title>Bradyrhizobium hipponensis sp. nov., a rhizobium isolated from a Lupinus angustifolius root nodule in Tunisia.</title>
        <authorList>
            <person name="Off K."/>
            <person name="Rejili M."/>
            <person name="Mars M."/>
            <person name="Brachmann A."/>
            <person name="Marin M."/>
        </authorList>
    </citation>
    <scope>NUCLEOTIDE SEQUENCE [LARGE SCALE GENOMIC DNA]</scope>
    <source>
        <strain evidence="3 4">CTAW11</strain>
    </source>
</reference>
<feature type="compositionally biased region" description="Basic and acidic residues" evidence="1">
    <location>
        <begin position="23"/>
        <end position="45"/>
    </location>
</feature>
<accession>A0A5S4X057</accession>
<feature type="chain" id="PRO_5024360673" evidence="2">
    <location>
        <begin position="20"/>
        <end position="104"/>
    </location>
</feature>
<evidence type="ECO:0000256" key="2">
    <source>
        <dbReference type="SAM" id="SignalP"/>
    </source>
</evidence>
<proteinExistence type="predicted"/>
<feature type="region of interest" description="Disordered" evidence="1">
    <location>
        <begin position="23"/>
        <end position="104"/>
    </location>
</feature>
<feature type="signal peptide" evidence="2">
    <location>
        <begin position="1"/>
        <end position="19"/>
    </location>
</feature>
<dbReference type="AlphaFoldDB" id="A0A5S4X057"/>
<evidence type="ECO:0000313" key="4">
    <source>
        <dbReference type="Proteomes" id="UP000324853"/>
    </source>
</evidence>
<feature type="compositionally biased region" description="Low complexity" evidence="1">
    <location>
        <begin position="75"/>
        <end position="85"/>
    </location>
</feature>
<dbReference type="EMBL" id="VSSR01000006">
    <property type="protein sequence ID" value="TYL87732.1"/>
    <property type="molecule type" value="Genomic_DNA"/>
</dbReference>